<keyword evidence="2" id="KW-1133">Transmembrane helix</keyword>
<evidence type="ECO:0000313" key="3">
    <source>
        <dbReference type="EMBL" id="GBG73174.1"/>
    </source>
</evidence>
<evidence type="ECO:0000256" key="2">
    <source>
        <dbReference type="SAM" id="Phobius"/>
    </source>
</evidence>
<reference evidence="3 4" key="1">
    <citation type="journal article" date="2018" name="Cell">
        <title>The Chara Genome: Secondary Complexity and Implications for Plant Terrestrialization.</title>
        <authorList>
            <person name="Nishiyama T."/>
            <person name="Sakayama H."/>
            <person name="Vries J.D."/>
            <person name="Buschmann H."/>
            <person name="Saint-Marcoux D."/>
            <person name="Ullrich K.K."/>
            <person name="Haas F.B."/>
            <person name="Vanderstraeten L."/>
            <person name="Becker D."/>
            <person name="Lang D."/>
            <person name="Vosolsobe S."/>
            <person name="Rombauts S."/>
            <person name="Wilhelmsson P.K.I."/>
            <person name="Janitza P."/>
            <person name="Kern R."/>
            <person name="Heyl A."/>
            <person name="Rumpler F."/>
            <person name="Villalobos L.I.A.C."/>
            <person name="Clay J.M."/>
            <person name="Skokan R."/>
            <person name="Toyoda A."/>
            <person name="Suzuki Y."/>
            <person name="Kagoshima H."/>
            <person name="Schijlen E."/>
            <person name="Tajeshwar N."/>
            <person name="Catarino B."/>
            <person name="Hetherington A.J."/>
            <person name="Saltykova A."/>
            <person name="Bonnot C."/>
            <person name="Breuninger H."/>
            <person name="Symeonidi A."/>
            <person name="Radhakrishnan G.V."/>
            <person name="Van Nieuwerburgh F."/>
            <person name="Deforce D."/>
            <person name="Chang C."/>
            <person name="Karol K.G."/>
            <person name="Hedrich R."/>
            <person name="Ulvskov P."/>
            <person name="Glockner G."/>
            <person name="Delwiche C.F."/>
            <person name="Petrasek J."/>
            <person name="Van de Peer Y."/>
            <person name="Friml J."/>
            <person name="Beilby M."/>
            <person name="Dolan L."/>
            <person name="Kohara Y."/>
            <person name="Sugano S."/>
            <person name="Fujiyama A."/>
            <person name="Delaux P.-M."/>
            <person name="Quint M."/>
            <person name="TheiBen G."/>
            <person name="Hagemann M."/>
            <person name="Harholt J."/>
            <person name="Dunand C."/>
            <person name="Zachgo S."/>
            <person name="Langdale J."/>
            <person name="Maumus F."/>
            <person name="Straeten D.V.D."/>
            <person name="Gould S.B."/>
            <person name="Rensing S.A."/>
        </authorList>
    </citation>
    <scope>NUCLEOTIDE SEQUENCE [LARGE SCALE GENOMIC DNA]</scope>
    <source>
        <strain evidence="3 4">S276</strain>
    </source>
</reference>
<accession>A0A388KSY4</accession>
<gene>
    <name evidence="3" type="ORF">CBR_g12892</name>
</gene>
<feature type="compositionally biased region" description="Basic and acidic residues" evidence="1">
    <location>
        <begin position="78"/>
        <end position="90"/>
    </location>
</feature>
<feature type="region of interest" description="Disordered" evidence="1">
    <location>
        <begin position="66"/>
        <end position="90"/>
    </location>
</feature>
<feature type="transmembrane region" description="Helical" evidence="2">
    <location>
        <begin position="134"/>
        <end position="157"/>
    </location>
</feature>
<sequence length="194" mass="21539">MEGAKHILAAVQAIADVKFRKLRVRKQLPQRALALYSVIRKIERKVDSEDVEGYLEVVKGHAHDKRAERRQFRKHQEKIRTRGDEGRKQKSYDGSVCPRLTVRYLIRRSQAAAYFCCRTRLILIPSYFPPLTVVVLIGRGGAVIVVTALPGIVIAAWSASAGRPPPTLTLTVSAMRAGTLIGCLVANHPAVGRH</sequence>
<dbReference type="Gramene" id="GBG73174">
    <property type="protein sequence ID" value="GBG73174"/>
    <property type="gene ID" value="CBR_g12892"/>
</dbReference>
<name>A0A388KSY4_CHABU</name>
<protein>
    <submittedName>
        <fullName evidence="3">Uncharacterized protein</fullName>
    </submittedName>
</protein>
<dbReference type="EMBL" id="BFEA01000178">
    <property type="protein sequence ID" value="GBG73174.1"/>
    <property type="molecule type" value="Genomic_DNA"/>
</dbReference>
<proteinExistence type="predicted"/>
<evidence type="ECO:0000256" key="1">
    <source>
        <dbReference type="SAM" id="MobiDB-lite"/>
    </source>
</evidence>
<keyword evidence="2" id="KW-0472">Membrane</keyword>
<keyword evidence="2" id="KW-0812">Transmembrane</keyword>
<organism evidence="3 4">
    <name type="scientific">Chara braunii</name>
    <name type="common">Braun's stonewort</name>
    <dbReference type="NCBI Taxonomy" id="69332"/>
    <lineage>
        <taxon>Eukaryota</taxon>
        <taxon>Viridiplantae</taxon>
        <taxon>Streptophyta</taxon>
        <taxon>Charophyceae</taxon>
        <taxon>Charales</taxon>
        <taxon>Characeae</taxon>
        <taxon>Chara</taxon>
    </lineage>
</organism>
<dbReference type="Proteomes" id="UP000265515">
    <property type="component" value="Unassembled WGS sequence"/>
</dbReference>
<evidence type="ECO:0000313" key="4">
    <source>
        <dbReference type="Proteomes" id="UP000265515"/>
    </source>
</evidence>
<dbReference type="AlphaFoldDB" id="A0A388KSY4"/>
<comment type="caution">
    <text evidence="3">The sequence shown here is derived from an EMBL/GenBank/DDBJ whole genome shotgun (WGS) entry which is preliminary data.</text>
</comment>
<keyword evidence="4" id="KW-1185">Reference proteome</keyword>